<feature type="transmembrane region" description="Helical" evidence="1">
    <location>
        <begin position="422"/>
        <end position="443"/>
    </location>
</feature>
<organism evidence="2 3">
    <name type="scientific">Petrimonas mucosa</name>
    <dbReference type="NCBI Taxonomy" id="1642646"/>
    <lineage>
        <taxon>Bacteria</taxon>
        <taxon>Pseudomonadati</taxon>
        <taxon>Bacteroidota</taxon>
        <taxon>Bacteroidia</taxon>
        <taxon>Bacteroidales</taxon>
        <taxon>Dysgonomonadaceae</taxon>
        <taxon>Petrimonas</taxon>
    </lineage>
</organism>
<sequence length="494" mass="56665">MYTQLLKHYWLKSVRAPGYYKNLIVNIFVGITMLYFLVFFVFLGFILPRILEEVVPGVDPSETFNGLLIYMVILVLLMRFLFQPLSTINLQSYQVLPVKRSYLVNYLLIRPLFNPANYLSLCFAIPFSISGIGPVYGPSGAFRFILIIIFLVWFDTLLASYLKRRFGSSIAGILLFLAVMAGVGVLEYFGIFSVFGQSQQFFGLLIGQPLGWTVILLFAVAAFLINKGFFARNYYPEEFDRKVTRKQQAGRQNFTFMQRFGKIGEMIALIMKLVLRHKRTKNVLYSSLIFLFYGLLFYPNEIYKENDAMLIFIAIFVTGIGMILFGQWIINWEGSYFDFLMTRDIDTRSYIRANYLLLMSLCIGSFILTTPYFLFGKEIAINHIVAFLYNAGVNIHVYLFGATYNSKRLELSKGSAMNMQGVTYKNFIVVIPLLAVPMGLVGIFSLFSAQHIALLILATVGLAGIIFRKQLLEITEKQFLNRKYILCEGFRKIE</sequence>
<reference evidence="2 3" key="1">
    <citation type="submission" date="2016-08" db="EMBL/GenBank/DDBJ databases">
        <authorList>
            <person name="Seilhamer J.J."/>
        </authorList>
    </citation>
    <scope>NUCLEOTIDE SEQUENCE [LARGE SCALE GENOMIC DNA]</scope>
    <source>
        <strain evidence="2">ING2-E5A</strain>
    </source>
</reference>
<keyword evidence="1" id="KW-0472">Membrane</keyword>
<name>A0A1G4G6M2_9BACT</name>
<feature type="transmembrane region" description="Helical" evidence="1">
    <location>
        <begin position="310"/>
        <end position="332"/>
    </location>
</feature>
<evidence type="ECO:0000313" key="3">
    <source>
        <dbReference type="Proteomes" id="UP000178485"/>
    </source>
</evidence>
<dbReference type="EMBL" id="LT608328">
    <property type="protein sequence ID" value="SCM57476.1"/>
    <property type="molecule type" value="Genomic_DNA"/>
</dbReference>
<feature type="transmembrane region" description="Helical" evidence="1">
    <location>
        <begin position="201"/>
        <end position="225"/>
    </location>
</feature>
<evidence type="ECO:0000256" key="1">
    <source>
        <dbReference type="SAM" id="Phobius"/>
    </source>
</evidence>
<feature type="transmembrane region" description="Helical" evidence="1">
    <location>
        <begin position="63"/>
        <end position="82"/>
    </location>
</feature>
<feature type="transmembrane region" description="Helical" evidence="1">
    <location>
        <begin position="174"/>
        <end position="195"/>
    </location>
</feature>
<proteinExistence type="predicted"/>
<feature type="transmembrane region" description="Helical" evidence="1">
    <location>
        <begin position="103"/>
        <end position="129"/>
    </location>
</feature>
<dbReference type="RefSeq" id="WP_071136716.1">
    <property type="nucleotide sequence ID" value="NZ_DUQN01000029.1"/>
</dbReference>
<gene>
    <name evidence="2" type="ORF">ING2E5A_1355</name>
</gene>
<evidence type="ECO:0000313" key="2">
    <source>
        <dbReference type="EMBL" id="SCM57476.1"/>
    </source>
</evidence>
<protein>
    <submittedName>
        <fullName evidence="2">Uncharacterized protein</fullName>
    </submittedName>
</protein>
<dbReference type="Proteomes" id="UP000178485">
    <property type="component" value="Chromosome i"/>
</dbReference>
<dbReference type="Pfam" id="PF18940">
    <property type="entry name" value="DUF5687"/>
    <property type="match status" value="1"/>
</dbReference>
<accession>A0A1G4G6M2</accession>
<dbReference type="AlphaFoldDB" id="A0A1G4G6M2"/>
<feature type="transmembrane region" description="Helical" evidence="1">
    <location>
        <begin position="141"/>
        <end position="162"/>
    </location>
</feature>
<keyword evidence="1" id="KW-0812">Transmembrane</keyword>
<feature type="transmembrane region" description="Helical" evidence="1">
    <location>
        <begin position="380"/>
        <end position="401"/>
    </location>
</feature>
<feature type="transmembrane region" description="Helical" evidence="1">
    <location>
        <begin position="282"/>
        <end position="298"/>
    </location>
</feature>
<feature type="transmembrane region" description="Helical" evidence="1">
    <location>
        <begin position="353"/>
        <end position="374"/>
    </location>
</feature>
<feature type="transmembrane region" description="Helical" evidence="1">
    <location>
        <begin position="23"/>
        <end position="51"/>
    </location>
</feature>
<dbReference type="InterPro" id="IPR043742">
    <property type="entry name" value="DUF5687"/>
</dbReference>
<dbReference type="KEGG" id="pmuc:ING2E5A_1355"/>
<feature type="transmembrane region" description="Helical" evidence="1">
    <location>
        <begin position="449"/>
        <end position="467"/>
    </location>
</feature>
<keyword evidence="3" id="KW-1185">Reference proteome</keyword>
<keyword evidence="1" id="KW-1133">Transmembrane helix</keyword>
<dbReference type="STRING" id="1642646.ING2E5A_1355"/>